<accession>A0A923S108</accession>
<evidence type="ECO:0000313" key="5">
    <source>
        <dbReference type="Proteomes" id="UP000596827"/>
    </source>
</evidence>
<dbReference type="Gene3D" id="2.40.50.100">
    <property type="match status" value="1"/>
</dbReference>
<comment type="caution">
    <text evidence="4">The sequence shown here is derived from an EMBL/GenBank/DDBJ whole genome shotgun (WGS) entry which is preliminary data.</text>
</comment>
<name>A0A923S108_9BURK</name>
<dbReference type="AlphaFoldDB" id="A0A923S108"/>
<proteinExistence type="predicted"/>
<dbReference type="Gene3D" id="2.40.30.170">
    <property type="match status" value="1"/>
</dbReference>
<dbReference type="GO" id="GO:0030313">
    <property type="term" value="C:cell envelope"/>
    <property type="evidence" value="ECO:0007669"/>
    <property type="project" value="UniProtKB-SubCell"/>
</dbReference>
<feature type="coiled-coil region" evidence="3">
    <location>
        <begin position="104"/>
        <end position="145"/>
    </location>
</feature>
<gene>
    <name evidence="4" type="ORF">H8R02_05645</name>
</gene>
<dbReference type="InterPro" id="IPR050465">
    <property type="entry name" value="UPF0194_transport"/>
</dbReference>
<evidence type="ECO:0000256" key="2">
    <source>
        <dbReference type="ARBA" id="ARBA00023054"/>
    </source>
</evidence>
<reference evidence="4" key="1">
    <citation type="submission" date="2020-08" db="EMBL/GenBank/DDBJ databases">
        <title>Ramlibacter sp. GTP1 16S ribosomal RNA gene genome sequencing and assembly.</title>
        <authorList>
            <person name="Kang M."/>
        </authorList>
    </citation>
    <scope>NUCLEOTIDE SEQUENCE</scope>
    <source>
        <strain evidence="4">GTP1</strain>
    </source>
</reference>
<evidence type="ECO:0000313" key="4">
    <source>
        <dbReference type="EMBL" id="MBC5763924.1"/>
    </source>
</evidence>
<sequence length="399" mass="41635">MKPAWLNPRNALAAAGIVAAVGALAWAFAPRPVDVEAAVVERGRFEQSIEEDGRTRLVDRYTVSAPVAARVARITLREGDTVAAGAPVAVLTPVMSAMVDERSAREAAARLKAAEANIALAAARTERARVALEEARLELQRTEKLAREGYLSASRLDIARLAEAGARREVDAAAAQRDVAAQERAQAAAVLQPVGAAPGQPILVRSPVAGVVLRVPAQSEGTVAAGTALLDVGDPSRLEVVAQLLTTDAVQAKPGTRVAVERWGGPPLAGRVRRVEPAAFTKVSALGVEEQRVNVLVELGEAPAQWQSVGDGFRVTVRVITASADDAVLVPVGALFPDDGGGMAVYRLEGSRARLRPVDVAGRNANVAWVRGGLAAGDRVAVYPPPALADGNRVNVRAP</sequence>
<dbReference type="PANTHER" id="PTHR32347:SF29">
    <property type="entry name" value="UPF0194 MEMBRANE PROTEIN YBHG"/>
    <property type="match status" value="1"/>
</dbReference>
<dbReference type="Gene3D" id="2.40.420.20">
    <property type="match status" value="1"/>
</dbReference>
<evidence type="ECO:0000256" key="3">
    <source>
        <dbReference type="SAM" id="Coils"/>
    </source>
</evidence>
<dbReference type="PANTHER" id="PTHR32347">
    <property type="entry name" value="EFFLUX SYSTEM COMPONENT YKNX-RELATED"/>
    <property type="match status" value="1"/>
</dbReference>
<dbReference type="Gene3D" id="1.10.287.470">
    <property type="entry name" value="Helix hairpin bin"/>
    <property type="match status" value="1"/>
</dbReference>
<comment type="subcellular location">
    <subcellularLocation>
        <location evidence="1">Cell envelope</location>
    </subcellularLocation>
</comment>
<organism evidence="4 5">
    <name type="scientific">Ramlibacter albus</name>
    <dbReference type="NCBI Taxonomy" id="2079448"/>
    <lineage>
        <taxon>Bacteria</taxon>
        <taxon>Pseudomonadati</taxon>
        <taxon>Pseudomonadota</taxon>
        <taxon>Betaproteobacteria</taxon>
        <taxon>Burkholderiales</taxon>
        <taxon>Comamonadaceae</taxon>
        <taxon>Ramlibacter</taxon>
    </lineage>
</organism>
<keyword evidence="2 3" id="KW-0175">Coiled coil</keyword>
<protein>
    <submittedName>
        <fullName evidence="4">HlyD family efflux transporter periplasmic adaptor subunit</fullName>
    </submittedName>
</protein>
<evidence type="ECO:0000256" key="1">
    <source>
        <dbReference type="ARBA" id="ARBA00004196"/>
    </source>
</evidence>
<dbReference type="EMBL" id="JACORU010000001">
    <property type="protein sequence ID" value="MBC5763924.1"/>
    <property type="molecule type" value="Genomic_DNA"/>
</dbReference>
<keyword evidence="5" id="KW-1185">Reference proteome</keyword>
<dbReference type="Proteomes" id="UP000596827">
    <property type="component" value="Unassembled WGS sequence"/>
</dbReference>